<evidence type="ECO:0000259" key="1">
    <source>
        <dbReference type="Pfam" id="PF26078"/>
    </source>
</evidence>
<dbReference type="PANTHER" id="PTHR35862">
    <property type="entry name" value="FELS-2 PROPHAGE PROTEIN"/>
    <property type="match status" value="1"/>
</dbReference>
<accession>A0ABP9NE66</accession>
<gene>
    <name evidence="3" type="ORF">GCM10023211_21360</name>
</gene>
<dbReference type="PANTHER" id="PTHR35862:SF1">
    <property type="entry name" value="FELS-2 PROPHAGE PROTEIN"/>
    <property type="match status" value="1"/>
</dbReference>
<organism evidence="3 4">
    <name type="scientific">Orbus sasakiae</name>
    <dbReference type="NCBI Taxonomy" id="1078475"/>
    <lineage>
        <taxon>Bacteria</taxon>
        <taxon>Pseudomonadati</taxon>
        <taxon>Pseudomonadota</taxon>
        <taxon>Gammaproteobacteria</taxon>
        <taxon>Orbales</taxon>
        <taxon>Orbaceae</taxon>
        <taxon>Orbus</taxon>
    </lineage>
</organism>
<dbReference type="InterPro" id="IPR058531">
    <property type="entry name" value="Baseplate_J_M"/>
</dbReference>
<comment type="caution">
    <text evidence="3">The sequence shown here is derived from an EMBL/GenBank/DDBJ whole genome shotgun (WGS) entry which is preliminary data.</text>
</comment>
<dbReference type="InterPro" id="IPR058530">
    <property type="entry name" value="Baseplate_J-like_C"/>
</dbReference>
<proteinExistence type="predicted"/>
<evidence type="ECO:0000313" key="4">
    <source>
        <dbReference type="Proteomes" id="UP001500171"/>
    </source>
</evidence>
<feature type="domain" description="Baseplate J-like central" evidence="1">
    <location>
        <begin position="137"/>
        <end position="208"/>
    </location>
</feature>
<sequence length="302" mass="34006">MATIDLSTLPAPKIIETLNFETIFNNRKERFINLYPLDKQTELRKTLELESEPIVKLLQESSYQELILRQRINEAALAVMIAYSNGEDLDNLSAIFNVKRLVVQQADNTVTPPIEQIMESDLDLQNRTPEAFEGLSVAGPRGAYRFFAKSADGRVLDAEVLSPKPCYITVVVLSRENNGVASQELLNIVTTELNDEERRPIADRVTVQSAKIIDYQIEANIYLDPYPEAEPIKAAAIKNLINFINNKHRIGVRINRSAIMSALHVEGVQRVELIKPAQDIIITKEQASYCSSFTVKVDGYDE</sequence>
<feature type="domain" description="Baseplate J-like C-terminal" evidence="2">
    <location>
        <begin position="215"/>
        <end position="286"/>
    </location>
</feature>
<evidence type="ECO:0000313" key="3">
    <source>
        <dbReference type="EMBL" id="GAA5113365.1"/>
    </source>
</evidence>
<dbReference type="RefSeq" id="WP_345492058.1">
    <property type="nucleotide sequence ID" value="NZ_BAABHY010000006.1"/>
</dbReference>
<keyword evidence="4" id="KW-1185">Reference proteome</keyword>
<dbReference type="InterPro" id="IPR014507">
    <property type="entry name" value="Baseplate_assembly_J_pred"/>
</dbReference>
<dbReference type="Pfam" id="PF26079">
    <property type="entry name" value="Baseplate_J_C"/>
    <property type="match status" value="1"/>
</dbReference>
<reference evidence="4" key="1">
    <citation type="journal article" date="2019" name="Int. J. Syst. Evol. Microbiol.">
        <title>The Global Catalogue of Microorganisms (GCM) 10K type strain sequencing project: providing services to taxonomists for standard genome sequencing and annotation.</title>
        <authorList>
            <consortium name="The Broad Institute Genomics Platform"/>
            <consortium name="The Broad Institute Genome Sequencing Center for Infectious Disease"/>
            <person name="Wu L."/>
            <person name="Ma J."/>
        </authorList>
    </citation>
    <scope>NUCLEOTIDE SEQUENCE [LARGE SCALE GENOMIC DNA]</scope>
    <source>
        <strain evidence="4">JCM 18050</strain>
    </source>
</reference>
<name>A0ABP9NE66_9GAMM</name>
<protein>
    <submittedName>
        <fullName evidence="3">Baseplate assembly protein</fullName>
    </submittedName>
</protein>
<dbReference type="PIRSF" id="PIRSF020481">
    <property type="entry name" value="BAP"/>
    <property type="match status" value="1"/>
</dbReference>
<dbReference type="Proteomes" id="UP001500171">
    <property type="component" value="Unassembled WGS sequence"/>
</dbReference>
<evidence type="ECO:0000259" key="2">
    <source>
        <dbReference type="Pfam" id="PF26079"/>
    </source>
</evidence>
<dbReference type="Pfam" id="PF26078">
    <property type="entry name" value="Baseplate_J_M"/>
    <property type="match status" value="1"/>
</dbReference>
<dbReference type="EMBL" id="BAABHY010000006">
    <property type="protein sequence ID" value="GAA5113365.1"/>
    <property type="molecule type" value="Genomic_DNA"/>
</dbReference>
<dbReference type="InterPro" id="IPR052726">
    <property type="entry name" value="Phage_Baseplate_Hub"/>
</dbReference>